<dbReference type="RefSeq" id="WP_008623316.1">
    <property type="nucleotide sequence ID" value="NZ_JAKEVZ010000002.1"/>
</dbReference>
<keyword evidence="1" id="KW-0472">Membrane</keyword>
<proteinExistence type="predicted"/>
<dbReference type="EMBL" id="JAKEVZ010000002">
    <property type="protein sequence ID" value="MCF1750017.1"/>
    <property type="molecule type" value="Genomic_DNA"/>
</dbReference>
<comment type="caution">
    <text evidence="2">The sequence shown here is derived from an EMBL/GenBank/DDBJ whole genome shotgun (WGS) entry which is preliminary data.</text>
</comment>
<evidence type="ECO:0000313" key="3">
    <source>
        <dbReference type="Proteomes" id="UP001201449"/>
    </source>
</evidence>
<reference evidence="2 3" key="1">
    <citation type="submission" date="2022-01" db="EMBL/GenBank/DDBJ databases">
        <title>Mariniradius saccharolyticus sp. nov., isolated from sediment of a river.</title>
        <authorList>
            <person name="Liu H."/>
        </authorList>
    </citation>
    <scope>NUCLEOTIDE SEQUENCE [LARGE SCALE GENOMIC DNA]</scope>
    <source>
        <strain evidence="2 3">RY-2</strain>
    </source>
</reference>
<evidence type="ECO:0000313" key="2">
    <source>
        <dbReference type="EMBL" id="MCF1750017.1"/>
    </source>
</evidence>
<accession>A0ABS9BPT3</accession>
<organism evidence="2 3">
    <name type="scientific">Mariniradius sediminis</name>
    <dbReference type="NCBI Taxonomy" id="2909237"/>
    <lineage>
        <taxon>Bacteria</taxon>
        <taxon>Pseudomonadati</taxon>
        <taxon>Bacteroidota</taxon>
        <taxon>Cytophagia</taxon>
        <taxon>Cytophagales</taxon>
        <taxon>Cyclobacteriaceae</taxon>
        <taxon>Mariniradius</taxon>
    </lineage>
</organism>
<feature type="transmembrane region" description="Helical" evidence="1">
    <location>
        <begin position="12"/>
        <end position="32"/>
    </location>
</feature>
<gene>
    <name evidence="2" type="ORF">L0U89_02965</name>
</gene>
<keyword evidence="1" id="KW-0812">Transmembrane</keyword>
<feature type="transmembrane region" description="Helical" evidence="1">
    <location>
        <begin position="38"/>
        <end position="58"/>
    </location>
</feature>
<name>A0ABS9BPT3_9BACT</name>
<dbReference type="Proteomes" id="UP001201449">
    <property type="component" value="Unassembled WGS sequence"/>
</dbReference>
<evidence type="ECO:0000256" key="1">
    <source>
        <dbReference type="SAM" id="Phobius"/>
    </source>
</evidence>
<keyword evidence="1" id="KW-1133">Transmembrane helix</keyword>
<sequence length="70" mass="7831">MKNKKRLIKANLFALVMVLGILTVYRILGIQIGLHEGAFMANATLLAVPQFGFVYFYWKSILTEGKKAVA</sequence>
<protein>
    <submittedName>
        <fullName evidence="2">Uncharacterized protein</fullName>
    </submittedName>
</protein>
<keyword evidence="3" id="KW-1185">Reference proteome</keyword>